<keyword evidence="2" id="KW-0732">Signal</keyword>
<name>A0A915L8A6_ROMCU</name>
<dbReference type="InterPro" id="IPR036084">
    <property type="entry name" value="Ser_inhib-like_sf"/>
</dbReference>
<dbReference type="SUPFAM" id="SSF57567">
    <property type="entry name" value="Serine protease inhibitors"/>
    <property type="match status" value="1"/>
</dbReference>
<proteinExistence type="predicted"/>
<feature type="chain" id="PRO_5037573120" evidence="2">
    <location>
        <begin position="16"/>
        <end position="84"/>
    </location>
</feature>
<keyword evidence="1" id="KW-0722">Serine protease inhibitor</keyword>
<evidence type="ECO:0000256" key="1">
    <source>
        <dbReference type="ARBA" id="ARBA00022900"/>
    </source>
</evidence>
<feature type="signal peptide" evidence="2">
    <location>
        <begin position="1"/>
        <end position="15"/>
    </location>
</feature>
<protein>
    <submittedName>
        <fullName evidence="5">TIL domain-containing protein</fullName>
    </submittedName>
</protein>
<organism evidence="4 5">
    <name type="scientific">Romanomermis culicivorax</name>
    <name type="common">Nematode worm</name>
    <dbReference type="NCBI Taxonomy" id="13658"/>
    <lineage>
        <taxon>Eukaryota</taxon>
        <taxon>Metazoa</taxon>
        <taxon>Ecdysozoa</taxon>
        <taxon>Nematoda</taxon>
        <taxon>Enoplea</taxon>
        <taxon>Dorylaimia</taxon>
        <taxon>Mermithida</taxon>
        <taxon>Mermithoidea</taxon>
        <taxon>Mermithidae</taxon>
        <taxon>Romanomermis</taxon>
    </lineage>
</organism>
<dbReference type="AlphaFoldDB" id="A0A915L8A6"/>
<reference evidence="5" key="1">
    <citation type="submission" date="2022-11" db="UniProtKB">
        <authorList>
            <consortium name="WormBaseParasite"/>
        </authorList>
    </citation>
    <scope>IDENTIFICATION</scope>
</reference>
<dbReference type="Gene3D" id="2.10.25.10">
    <property type="entry name" value="Laminin"/>
    <property type="match status" value="1"/>
</dbReference>
<feature type="domain" description="TIL" evidence="3">
    <location>
        <begin position="19"/>
        <end position="76"/>
    </location>
</feature>
<dbReference type="GO" id="GO:0004867">
    <property type="term" value="F:serine-type endopeptidase inhibitor activity"/>
    <property type="evidence" value="ECO:0007669"/>
    <property type="project" value="UniProtKB-KW"/>
</dbReference>
<dbReference type="WBParaSite" id="nRc.2.0.1.t47350-RA">
    <property type="protein sequence ID" value="nRc.2.0.1.t47350-RA"/>
    <property type="gene ID" value="nRc.2.0.1.g47350"/>
</dbReference>
<keyword evidence="1" id="KW-0646">Protease inhibitor</keyword>
<sequence>MKFLLLSILCGYVTADLTCPPGKVLNPCGDLCQVTCKDVKTNNVPKACPKTCNPPACVCPDGQALIRGQCVAYDDCRRLPPEDE</sequence>
<dbReference type="Proteomes" id="UP000887565">
    <property type="component" value="Unplaced"/>
</dbReference>
<evidence type="ECO:0000313" key="4">
    <source>
        <dbReference type="Proteomes" id="UP000887565"/>
    </source>
</evidence>
<dbReference type="CDD" id="cd19941">
    <property type="entry name" value="TIL"/>
    <property type="match status" value="1"/>
</dbReference>
<keyword evidence="4" id="KW-1185">Reference proteome</keyword>
<accession>A0A915L8A6</accession>
<dbReference type="InterPro" id="IPR002919">
    <property type="entry name" value="TIL_dom"/>
</dbReference>
<evidence type="ECO:0000259" key="3">
    <source>
        <dbReference type="Pfam" id="PF01826"/>
    </source>
</evidence>
<evidence type="ECO:0000256" key="2">
    <source>
        <dbReference type="SAM" id="SignalP"/>
    </source>
</evidence>
<evidence type="ECO:0000313" key="5">
    <source>
        <dbReference type="WBParaSite" id="nRc.2.0.1.t47350-RA"/>
    </source>
</evidence>
<dbReference type="Pfam" id="PF01826">
    <property type="entry name" value="TIL"/>
    <property type="match status" value="1"/>
</dbReference>